<name>A0A812TVH1_9DINO</name>
<dbReference type="AlphaFoldDB" id="A0A812TVH1"/>
<sequence length="146" mass="16217">MAAGRRSKAVEQTPAGTENRNILDGRPIAGWQQEECIAQTIAQHWDSHQMSSRLNGLDMGTWTRQDVTGDAVGSPRTTVEQVEHGKSLQACREAFDQDIVGKCALQRNRESPCLARRKAKLWQVAQLKDATARQVRFSPNPPGCCF</sequence>
<evidence type="ECO:0000313" key="3">
    <source>
        <dbReference type="Proteomes" id="UP000604046"/>
    </source>
</evidence>
<feature type="region of interest" description="Disordered" evidence="1">
    <location>
        <begin position="1"/>
        <end position="23"/>
    </location>
</feature>
<comment type="caution">
    <text evidence="2">The sequence shown here is derived from an EMBL/GenBank/DDBJ whole genome shotgun (WGS) entry which is preliminary data.</text>
</comment>
<gene>
    <name evidence="2" type="ORF">SNAT2548_LOCUS30933</name>
</gene>
<protein>
    <submittedName>
        <fullName evidence="2">Uncharacterized protein</fullName>
    </submittedName>
</protein>
<evidence type="ECO:0000313" key="2">
    <source>
        <dbReference type="EMBL" id="CAE7550914.1"/>
    </source>
</evidence>
<dbReference type="EMBL" id="CAJNDS010002634">
    <property type="protein sequence ID" value="CAE7550914.1"/>
    <property type="molecule type" value="Genomic_DNA"/>
</dbReference>
<accession>A0A812TVH1</accession>
<organism evidence="2 3">
    <name type="scientific">Symbiodinium natans</name>
    <dbReference type="NCBI Taxonomy" id="878477"/>
    <lineage>
        <taxon>Eukaryota</taxon>
        <taxon>Sar</taxon>
        <taxon>Alveolata</taxon>
        <taxon>Dinophyceae</taxon>
        <taxon>Suessiales</taxon>
        <taxon>Symbiodiniaceae</taxon>
        <taxon>Symbiodinium</taxon>
    </lineage>
</organism>
<evidence type="ECO:0000256" key="1">
    <source>
        <dbReference type="SAM" id="MobiDB-lite"/>
    </source>
</evidence>
<dbReference type="Proteomes" id="UP000604046">
    <property type="component" value="Unassembled WGS sequence"/>
</dbReference>
<proteinExistence type="predicted"/>
<reference evidence="2" key="1">
    <citation type="submission" date="2021-02" db="EMBL/GenBank/DDBJ databases">
        <authorList>
            <person name="Dougan E. K."/>
            <person name="Rhodes N."/>
            <person name="Thang M."/>
            <person name="Chan C."/>
        </authorList>
    </citation>
    <scope>NUCLEOTIDE SEQUENCE</scope>
</reference>
<keyword evidence="3" id="KW-1185">Reference proteome</keyword>